<reference evidence="9 10" key="1">
    <citation type="journal article" date="2010" name="Int. J. Syst. Evol. Microbiol.">
        <title>Thiohalobacter thiocyanaticus gen. nov., sp. nov., a moderately halophilic, sulfur-oxidizing gammaproteobacterium from hypersaline lakes, that utilizes thiocyanate.</title>
        <authorList>
            <person name="Sorokin D.Y."/>
            <person name="Kovaleva O.L."/>
            <person name="Tourova T.P."/>
            <person name="Muyzer G."/>
        </authorList>
    </citation>
    <scope>NUCLEOTIDE SEQUENCE [LARGE SCALE GENOMIC DNA]</scope>
    <source>
        <strain evidence="9 10">Hrh1</strain>
    </source>
</reference>
<keyword evidence="4 7" id="KW-1133">Transmembrane helix</keyword>
<evidence type="ECO:0000256" key="7">
    <source>
        <dbReference type="SAM" id="Phobius"/>
    </source>
</evidence>
<dbReference type="Proteomes" id="UP000287798">
    <property type="component" value="Unassembled WGS sequence"/>
</dbReference>
<accession>A0A426QI18</accession>
<sequence>MPRHTTPRFEGVIVKALVLTLLIGLIATPALGQTRYVSDQLEISLRSGTSTQHRIIRMLPSGTPLEVLEVDAESGYSRVRAPSGTEGWVLSRMLMDVPSARDRLARAEKELAELKAAEQERLANLDNLKNEKGSLEGKLSALLEENSRLKQELAEIRRTASSSLAIAEENKELKNRMLQMEREQQRLAQENEALSDRTKRDWFMVGAGVIIVGIILGLILPRIRVKKRSSWDSL</sequence>
<evidence type="ECO:0000259" key="8">
    <source>
        <dbReference type="PROSITE" id="PS51781"/>
    </source>
</evidence>
<dbReference type="Gene3D" id="2.30.30.40">
    <property type="entry name" value="SH3 Domains"/>
    <property type="match status" value="1"/>
</dbReference>
<gene>
    <name evidence="9" type="ORF">D6C00_05230</name>
</gene>
<comment type="caution">
    <text evidence="9">The sequence shown here is derived from an EMBL/GenBank/DDBJ whole genome shotgun (WGS) entry which is preliminary data.</text>
</comment>
<dbReference type="Pfam" id="PF08239">
    <property type="entry name" value="SH3_3"/>
    <property type="match status" value="1"/>
</dbReference>
<dbReference type="PIRSF" id="PIRSF006158">
    <property type="entry name" value="UCP006158_SH3"/>
    <property type="match status" value="1"/>
</dbReference>
<proteinExistence type="predicted"/>
<dbReference type="NCBIfam" id="TIGR04211">
    <property type="entry name" value="SH3_and_anchor"/>
    <property type="match status" value="1"/>
</dbReference>
<feature type="domain" description="SH3b" evidence="8">
    <location>
        <begin position="32"/>
        <end position="98"/>
    </location>
</feature>
<keyword evidence="6" id="KW-0175">Coiled coil</keyword>
<keyword evidence="3" id="KW-0732">Signal</keyword>
<dbReference type="InterPro" id="IPR016476">
    <property type="entry name" value="SH3_dom_pro"/>
</dbReference>
<evidence type="ECO:0000313" key="9">
    <source>
        <dbReference type="EMBL" id="RRQ21402.1"/>
    </source>
</evidence>
<dbReference type="EMBL" id="QZMU01000001">
    <property type="protein sequence ID" value="RRQ21402.1"/>
    <property type="molecule type" value="Genomic_DNA"/>
</dbReference>
<dbReference type="PROSITE" id="PS51781">
    <property type="entry name" value="SH3B"/>
    <property type="match status" value="1"/>
</dbReference>
<comment type="subcellular location">
    <subcellularLocation>
        <location evidence="1">Membrane</location>
        <topology evidence="1">Single-pass membrane protein</topology>
    </subcellularLocation>
</comment>
<dbReference type="GO" id="GO:0016020">
    <property type="term" value="C:membrane"/>
    <property type="evidence" value="ECO:0007669"/>
    <property type="project" value="UniProtKB-SubCell"/>
</dbReference>
<feature type="transmembrane region" description="Helical" evidence="7">
    <location>
        <begin position="202"/>
        <end position="220"/>
    </location>
</feature>
<protein>
    <submittedName>
        <fullName evidence="9">TIGR04211 family SH3 domain-containing protein</fullName>
    </submittedName>
</protein>
<dbReference type="SMART" id="SM00287">
    <property type="entry name" value="SH3b"/>
    <property type="match status" value="1"/>
</dbReference>
<keyword evidence="10" id="KW-1185">Reference proteome</keyword>
<name>A0A426QI18_9GAMM</name>
<evidence type="ECO:0000256" key="5">
    <source>
        <dbReference type="ARBA" id="ARBA00023136"/>
    </source>
</evidence>
<evidence type="ECO:0000256" key="6">
    <source>
        <dbReference type="SAM" id="Coils"/>
    </source>
</evidence>
<evidence type="ECO:0000256" key="4">
    <source>
        <dbReference type="ARBA" id="ARBA00022989"/>
    </source>
</evidence>
<keyword evidence="5 7" id="KW-0472">Membrane</keyword>
<keyword evidence="2 7" id="KW-0812">Transmembrane</keyword>
<organism evidence="9 10">
    <name type="scientific">Thiohalobacter thiocyanaticus</name>
    <dbReference type="NCBI Taxonomy" id="585455"/>
    <lineage>
        <taxon>Bacteria</taxon>
        <taxon>Pseudomonadati</taxon>
        <taxon>Pseudomonadota</taxon>
        <taxon>Gammaproteobacteria</taxon>
        <taxon>Thiohalobacterales</taxon>
        <taxon>Thiohalobacteraceae</taxon>
        <taxon>Thiohalobacter</taxon>
    </lineage>
</organism>
<evidence type="ECO:0000256" key="1">
    <source>
        <dbReference type="ARBA" id="ARBA00004167"/>
    </source>
</evidence>
<evidence type="ECO:0000256" key="3">
    <source>
        <dbReference type="ARBA" id="ARBA00022729"/>
    </source>
</evidence>
<evidence type="ECO:0000313" key="10">
    <source>
        <dbReference type="Proteomes" id="UP000287798"/>
    </source>
</evidence>
<dbReference type="InterPro" id="IPR003646">
    <property type="entry name" value="SH3-like_bac-type"/>
</dbReference>
<dbReference type="AlphaFoldDB" id="A0A426QI18"/>
<evidence type="ECO:0000256" key="2">
    <source>
        <dbReference type="ARBA" id="ARBA00022692"/>
    </source>
</evidence>
<feature type="coiled-coil region" evidence="6">
    <location>
        <begin position="97"/>
        <end position="200"/>
    </location>
</feature>